<dbReference type="GO" id="GO:0005886">
    <property type="term" value="C:plasma membrane"/>
    <property type="evidence" value="ECO:0007669"/>
    <property type="project" value="TreeGrafter"/>
</dbReference>
<evidence type="ECO:0000256" key="3">
    <source>
        <dbReference type="ARBA" id="ARBA00022692"/>
    </source>
</evidence>
<keyword evidence="4 9" id="KW-1133">Transmembrane helix</keyword>
<evidence type="ECO:0000256" key="7">
    <source>
        <dbReference type="ARBA" id="ARBA00023303"/>
    </source>
</evidence>
<evidence type="ECO:0000313" key="14">
    <source>
        <dbReference type="WBParaSite" id="MBELARI_LOCUS14042"/>
    </source>
</evidence>
<evidence type="ECO:0000313" key="13">
    <source>
        <dbReference type="Proteomes" id="UP000887575"/>
    </source>
</evidence>
<feature type="compositionally biased region" description="Basic and acidic residues" evidence="8">
    <location>
        <begin position="278"/>
        <end position="293"/>
    </location>
</feature>
<accession>A0AAF3J3K6</accession>
<dbReference type="PANTHER" id="PTHR13800">
    <property type="entry name" value="TRANSIENT RECEPTOR POTENTIAL CATION CHANNEL, SUBFAMILY M, MEMBER 6"/>
    <property type="match status" value="1"/>
</dbReference>
<feature type="domain" description="Ion transport" evidence="10">
    <location>
        <begin position="1347"/>
        <end position="1603"/>
    </location>
</feature>
<name>A0AAF3J3K6_9BILA</name>
<keyword evidence="7" id="KW-0407">Ion channel</keyword>
<keyword evidence="13" id="KW-1185">Reference proteome</keyword>
<keyword evidence="6 9" id="KW-0472">Membrane</keyword>
<feature type="region of interest" description="Disordered" evidence="8">
    <location>
        <begin position="265"/>
        <end position="294"/>
    </location>
</feature>
<feature type="domain" description="TRPM SLOG" evidence="11">
    <location>
        <begin position="438"/>
        <end position="704"/>
    </location>
</feature>
<dbReference type="GO" id="GO:0005261">
    <property type="term" value="F:monoatomic cation channel activity"/>
    <property type="evidence" value="ECO:0007669"/>
    <property type="project" value="TreeGrafter"/>
</dbReference>
<evidence type="ECO:0000256" key="8">
    <source>
        <dbReference type="SAM" id="MobiDB-lite"/>
    </source>
</evidence>
<feature type="region of interest" description="Disordered" evidence="8">
    <location>
        <begin position="182"/>
        <end position="227"/>
    </location>
</feature>
<dbReference type="GO" id="GO:0030001">
    <property type="term" value="P:metal ion transport"/>
    <property type="evidence" value="ECO:0007669"/>
    <property type="project" value="TreeGrafter"/>
</dbReference>
<sequence>MEVTNENPVKGMRDLKKIVEEKLSNGSIERMDEQHRDTQKRQLLHDDESDQKRQRKRKDTRAMRRSREMKRDEERPVDVDDVDEKRYSDYSKSSRSRQTSARDSSVSPVEAVLSKRSNQLPWVENVDDDETLVLHGRHQLDEMLNPLAPLQISVQVDFTHDEDEQNENDEEEGLVFNLAIPQSTLPPGESIDHLPPNTLDNGDADGESDREFRKKRKKNKRRRLYSGSIGSGGWRGRAVSGRWGGLVPPENVHTNDWRDMITLADASPNTAGSGNRGVHQESLPKKPTSEGEAQHTVPAGGIAAIQHWRWSGSDLSLQRQHWITETFLRRECAKFLPTNKDPGKCGCGRLQSDHYDLAHLTSTFLSCPTDYTDKGILREEDEEESIEKTPKVEQKSQPASRKQRGSGERWSIKKHTMCLPTNAFGQIEFQGAAHPYRAQYVRLSFDTDPANIMGLFEQVWGIQPPKLIITVHGGVSNFDLQQKLARVFRKGLLKAAKTTGAWIITSGVDCGVVRQVAAALEGSGSSSRSKIVTIGITSWGLLKKREDLLGKDIVVPYHPHSFHARSRTAVLNNRHSYFLLVDNGTVGRYGADVILRRRLEMYIAQKQKIFGGTRSVPVVSVVLEGGACTIRTVLDYVTNVPRVPVVICDGSGRASDLLAFAHQHVLEDGSFAEHVRLQLLSLIQRTFAFDERSAEKVLRELSICAQQKDLITVFRLGEKGGKHDVDYAILTALLKGQNLSGPDQLALALAWNRVDIAKSDIFGVEQQHAWSQAALHNAMMEALIHDRVDFVRLLIENGVSMHKFLNIGRLEELYNTDKGPPNTLYYIVRDVVKMRSGYHFKLPHIGMAIEKLMGNAYRSNYTSHEFRQKYNAFLKKFRTRRRPVPATKTRVGSGGMSRQATEPVLQIPKMQSHITGRLMPVTMASAEQQLSENMMSALSGSRALSNHILWRSAFRNLNSMTMRPPNLNENKEQIVDDDDMSTSGFGSDHRGMSEFEFRYPFSELLLWAVLTKRQEMALCMWEHGEEALAKALVACRLYKSLAKEAAEDYLEVEICEELRKYAEEFRMMSLELLDHVYTQDDAVALQLLTYELKQWGNETCLSLAVIVNNKHFLAHPCCQILLADLWHGGLRIRSHSNAKVLVGLLLPFTIPALEFKTREELLLQPQTAAEHEQDINDTSSSSSSSSSDESSTTSFSDSDDDADNLGAGRRTSHSSMQSLNTLNTIGLSSFFHRSRKRANRVKEKASEDNTVATIEAGLHKSTGASSTASPQTRKRQPKWPNQNGTLVNGYGSAPDVRRRKNSLSSEDGDFPAKHNFRNLIPSNLQRMKKIKFRRRFYEFYAAPITTFWSWAIAFCLFLMCFTYVLLIKTPAHPSLWEWLLFAYVVCFGMEHTRKFMMTDMAPFSQKLKYFFFNYWNTVTALAIVCFFVGFGLRVFGILNWGRVILACDSVLWIMKTLDYMSVHPRLGPYITMAGKMVLSMSYIIVMLCVALLAFGLARQSITYPNEEWHPLLLRNIFLKPYFMLYGEVYADEIDQCGDDAWDQHLEEGKPLRFYTSNHTTNPNCVAGHWIPPILMTFFLLVANILLMSMLIAIFNHIFDQTEEFSQQIWLFQRYRQVMEYESTPFFPPPLTFIWHIYMLIKYIRWRCRKRNPNDERALDVFDFSLKLFLSEDQVEKLHDFEEDCMEELGRKKEHERNTSSEQRILRTAERTDLMMARLNDLTSKESMLRGDLQGMENRLELIETRQVEILDAVRQLTQTLPFFLQMQTGAIRTNLSPAPSIILQGPREQSIEEPAHSAPCFGQITSQLSLTDAPTRPRQRTSTICGPDAIQDPILLSPSGNNLDPLRVGSLTNLAGPTQAILAHSGSIVLPRRDTISMSFRRRHHEEYTTITDAISLAAADGRSVERRDTDDETIGGLLSDEEPNSIVLPKKKSKVSSVLPPAVDEAVVREEEAMADCELTEVEKDEEVERLRGNGDLSNTRSSDDGEGLTFIVNSSSLNRLHQSTPTPPEPHPSPELARSRGSTPARSIFRHHTID</sequence>
<evidence type="ECO:0000256" key="5">
    <source>
        <dbReference type="ARBA" id="ARBA00023065"/>
    </source>
</evidence>
<feature type="domain" description="TRPM-like" evidence="12">
    <location>
        <begin position="766"/>
        <end position="872"/>
    </location>
</feature>
<evidence type="ECO:0000256" key="2">
    <source>
        <dbReference type="ARBA" id="ARBA00022448"/>
    </source>
</evidence>
<keyword evidence="3 9" id="KW-0812">Transmembrane</keyword>
<dbReference type="InterPro" id="IPR057366">
    <property type="entry name" value="TRPM-like"/>
</dbReference>
<evidence type="ECO:0000256" key="9">
    <source>
        <dbReference type="SAM" id="Phobius"/>
    </source>
</evidence>
<dbReference type="InterPro" id="IPR005821">
    <property type="entry name" value="Ion_trans_dom"/>
</dbReference>
<organism evidence="13 14">
    <name type="scientific">Mesorhabditis belari</name>
    <dbReference type="NCBI Taxonomy" id="2138241"/>
    <lineage>
        <taxon>Eukaryota</taxon>
        <taxon>Metazoa</taxon>
        <taxon>Ecdysozoa</taxon>
        <taxon>Nematoda</taxon>
        <taxon>Chromadorea</taxon>
        <taxon>Rhabditida</taxon>
        <taxon>Rhabditina</taxon>
        <taxon>Rhabditomorpha</taxon>
        <taxon>Rhabditoidea</taxon>
        <taxon>Rhabditidae</taxon>
        <taxon>Mesorhabditinae</taxon>
        <taxon>Mesorhabditis</taxon>
    </lineage>
</organism>
<feature type="region of interest" description="Disordered" evidence="8">
    <location>
        <begin position="1167"/>
        <end position="1217"/>
    </location>
</feature>
<evidence type="ECO:0000259" key="10">
    <source>
        <dbReference type="Pfam" id="PF00520"/>
    </source>
</evidence>
<dbReference type="Pfam" id="PF00520">
    <property type="entry name" value="Ion_trans"/>
    <property type="match status" value="1"/>
</dbReference>
<dbReference type="Proteomes" id="UP000887575">
    <property type="component" value="Unassembled WGS sequence"/>
</dbReference>
<feature type="compositionally biased region" description="Basic and acidic residues" evidence="8">
    <location>
        <begin position="11"/>
        <end position="52"/>
    </location>
</feature>
<feature type="region of interest" description="Disordered" evidence="8">
    <location>
        <begin position="1238"/>
        <end position="1309"/>
    </location>
</feature>
<keyword evidence="2" id="KW-0813">Transport</keyword>
<feature type="compositionally biased region" description="Polar residues" evidence="8">
    <location>
        <begin position="1262"/>
        <end position="1271"/>
    </location>
</feature>
<dbReference type="Pfam" id="PF18139">
    <property type="entry name" value="LSDAT_euk"/>
    <property type="match status" value="1"/>
</dbReference>
<dbReference type="PANTHER" id="PTHR13800:SF44">
    <property type="entry name" value="TRANSIENT RECEPTOR POTENTIAL CHANNEL"/>
    <property type="match status" value="1"/>
</dbReference>
<feature type="transmembrane region" description="Helical" evidence="9">
    <location>
        <begin position="1477"/>
        <end position="1497"/>
    </location>
</feature>
<feature type="compositionally biased region" description="Low complexity" evidence="8">
    <location>
        <begin position="1177"/>
        <end position="1196"/>
    </location>
</feature>
<feature type="compositionally biased region" description="Polar residues" evidence="8">
    <location>
        <begin position="1993"/>
        <end position="2002"/>
    </location>
</feature>
<feature type="compositionally biased region" description="Basic residues" evidence="8">
    <location>
        <begin position="213"/>
        <end position="224"/>
    </location>
</feature>
<comment type="subcellular location">
    <subcellularLocation>
        <location evidence="1">Membrane</location>
        <topology evidence="1">Multi-pass membrane protein</topology>
    </subcellularLocation>
</comment>
<feature type="transmembrane region" description="Helical" evidence="9">
    <location>
        <begin position="1439"/>
        <end position="1457"/>
    </location>
</feature>
<feature type="transmembrane region" description="Helical" evidence="9">
    <location>
        <begin position="1412"/>
        <end position="1432"/>
    </location>
</feature>
<evidence type="ECO:0000256" key="1">
    <source>
        <dbReference type="ARBA" id="ARBA00004141"/>
    </source>
</evidence>
<evidence type="ECO:0000259" key="11">
    <source>
        <dbReference type="Pfam" id="PF18139"/>
    </source>
</evidence>
<proteinExistence type="predicted"/>
<protein>
    <submittedName>
        <fullName evidence="14">Uncharacterized protein</fullName>
    </submittedName>
</protein>
<feature type="region of interest" description="Disordered" evidence="8">
    <location>
        <begin position="1968"/>
        <end position="2037"/>
    </location>
</feature>
<dbReference type="InterPro" id="IPR050927">
    <property type="entry name" value="TRPM"/>
</dbReference>
<keyword evidence="5" id="KW-0406">Ion transport</keyword>
<dbReference type="Pfam" id="PF25508">
    <property type="entry name" value="TRPM2"/>
    <property type="match status" value="2"/>
</dbReference>
<feature type="region of interest" description="Disordered" evidence="8">
    <location>
        <begin position="378"/>
        <end position="409"/>
    </location>
</feature>
<feature type="compositionally biased region" description="Polar residues" evidence="8">
    <location>
        <begin position="98"/>
        <end position="107"/>
    </location>
</feature>
<feature type="region of interest" description="Disordered" evidence="8">
    <location>
        <begin position="1"/>
        <end position="112"/>
    </location>
</feature>
<feature type="compositionally biased region" description="Basic and acidic residues" evidence="8">
    <location>
        <begin position="60"/>
        <end position="89"/>
    </location>
</feature>
<reference evidence="14" key="1">
    <citation type="submission" date="2024-02" db="UniProtKB">
        <authorList>
            <consortium name="WormBaseParasite"/>
        </authorList>
    </citation>
    <scope>IDENTIFICATION</scope>
</reference>
<dbReference type="WBParaSite" id="MBELARI_LOCUS14042">
    <property type="protein sequence ID" value="MBELARI_LOCUS14042"/>
    <property type="gene ID" value="MBELARI_LOCUS14042"/>
</dbReference>
<evidence type="ECO:0000259" key="12">
    <source>
        <dbReference type="Pfam" id="PF25508"/>
    </source>
</evidence>
<feature type="transmembrane region" description="Helical" evidence="9">
    <location>
        <begin position="1347"/>
        <end position="1366"/>
    </location>
</feature>
<feature type="transmembrane region" description="Helical" evidence="9">
    <location>
        <begin position="1375"/>
        <end position="1392"/>
    </location>
</feature>
<evidence type="ECO:0000256" key="4">
    <source>
        <dbReference type="ARBA" id="ARBA00022989"/>
    </source>
</evidence>
<feature type="domain" description="TRPM-like" evidence="12">
    <location>
        <begin position="968"/>
        <end position="1115"/>
    </location>
</feature>
<evidence type="ECO:0000256" key="6">
    <source>
        <dbReference type="ARBA" id="ARBA00023136"/>
    </source>
</evidence>
<dbReference type="InterPro" id="IPR041491">
    <property type="entry name" value="TRPM_SLOG"/>
</dbReference>
<feature type="region of interest" description="Disordered" evidence="8">
    <location>
        <begin position="1811"/>
        <end position="1830"/>
    </location>
</feature>